<protein>
    <submittedName>
        <fullName evidence="1">Uncharacterized protein</fullName>
    </submittedName>
</protein>
<proteinExistence type="predicted"/>
<name>A0A645CXZ5_9ZZZZ</name>
<dbReference type="AlphaFoldDB" id="A0A645CXZ5"/>
<reference evidence="1" key="1">
    <citation type="submission" date="2019-08" db="EMBL/GenBank/DDBJ databases">
        <authorList>
            <person name="Kucharzyk K."/>
            <person name="Murdoch R.W."/>
            <person name="Higgins S."/>
            <person name="Loffler F."/>
        </authorList>
    </citation>
    <scope>NUCLEOTIDE SEQUENCE</scope>
</reference>
<sequence>MRNIDRSVRGVDRDIKKILLASLNGDFEFFNRRNFSLENRDVLVASSSPNNPTGNTPSLNTNFLPITVSIFESSHFESS</sequence>
<organism evidence="1">
    <name type="scientific">bioreactor metagenome</name>
    <dbReference type="NCBI Taxonomy" id="1076179"/>
    <lineage>
        <taxon>unclassified sequences</taxon>
        <taxon>metagenomes</taxon>
        <taxon>ecological metagenomes</taxon>
    </lineage>
</organism>
<comment type="caution">
    <text evidence="1">The sequence shown here is derived from an EMBL/GenBank/DDBJ whole genome shotgun (WGS) entry which is preliminary data.</text>
</comment>
<evidence type="ECO:0000313" key="1">
    <source>
        <dbReference type="EMBL" id="MPM82070.1"/>
    </source>
</evidence>
<accession>A0A645CXZ5</accession>
<dbReference type="EMBL" id="VSSQ01031255">
    <property type="protein sequence ID" value="MPM82070.1"/>
    <property type="molecule type" value="Genomic_DNA"/>
</dbReference>
<gene>
    <name evidence="1" type="ORF">SDC9_129128</name>
</gene>